<dbReference type="KEGG" id="hbq:QI031_27800"/>
<evidence type="ECO:0000313" key="2">
    <source>
        <dbReference type="EMBL" id="WGV25493.1"/>
    </source>
</evidence>
<sequence>MTLSWCELNHSEVSKTMSIIPKIKLTSYIVMPSKLERLICLLICWYFLVAPVAALAETPEEWVTLGRRVHGGFGSYIALGIRIGLDAIKRLDAKSRDLDVTYFDGMNAPCPCVVDGIMIATVATPGQNSLRVIPSKSNSSNFGVVVIKNKKQENYCVM</sequence>
<dbReference type="EMBL" id="CP124543">
    <property type="protein sequence ID" value="WGV25493.1"/>
    <property type="molecule type" value="Genomic_DNA"/>
</dbReference>
<dbReference type="InterPro" id="IPR003814">
    <property type="entry name" value="FmdEsu_dom"/>
</dbReference>
<accession>A0AAJ6NS08</accession>
<dbReference type="SUPFAM" id="SSF143555">
    <property type="entry name" value="FwdE-like"/>
    <property type="match status" value="1"/>
</dbReference>
<dbReference type="RefSeq" id="WP_281482793.1">
    <property type="nucleotide sequence ID" value="NZ_CP124543.1"/>
</dbReference>
<evidence type="ECO:0000313" key="3">
    <source>
        <dbReference type="Proteomes" id="UP001223520"/>
    </source>
</evidence>
<keyword evidence="3" id="KW-1185">Reference proteome</keyword>
<dbReference type="Proteomes" id="UP001223520">
    <property type="component" value="Chromosome"/>
</dbReference>
<evidence type="ECO:0000259" key="1">
    <source>
        <dbReference type="Pfam" id="PF02663"/>
    </source>
</evidence>
<reference evidence="2 3" key="1">
    <citation type="journal article" date="2023" name="Limnol Oceanogr Lett">
        <title>Environmental adaptations by the intertidal Antarctic cyanobacterium Halotia branconii CENA392 as revealed using long-read genome sequencing.</title>
        <authorList>
            <person name="Dextro R.B."/>
            <person name="Delbaje E."/>
            <person name="Freitas P.N.N."/>
            <person name="Geraldes V."/>
            <person name="Pinto E."/>
            <person name="Long P.F."/>
            <person name="Fiore M.F."/>
        </authorList>
    </citation>
    <scope>NUCLEOTIDE SEQUENCE [LARGE SCALE GENOMIC DNA]</scope>
    <source>
        <strain evidence="2 3">CENA392</strain>
    </source>
</reference>
<proteinExistence type="predicted"/>
<dbReference type="AlphaFoldDB" id="A0AAJ6NS08"/>
<organism evidence="2 3">
    <name type="scientific">Halotia branconii CENA392</name>
    <dbReference type="NCBI Taxonomy" id="1539056"/>
    <lineage>
        <taxon>Bacteria</taxon>
        <taxon>Bacillati</taxon>
        <taxon>Cyanobacteriota</taxon>
        <taxon>Cyanophyceae</taxon>
        <taxon>Nostocales</taxon>
        <taxon>Nodulariaceae</taxon>
        <taxon>Halotia</taxon>
    </lineage>
</organism>
<dbReference type="Pfam" id="PF02663">
    <property type="entry name" value="FmdE"/>
    <property type="match status" value="1"/>
</dbReference>
<name>A0AAJ6NS08_9CYAN</name>
<protein>
    <submittedName>
        <fullName evidence="2">Formylmethanofuran dehydrogenase subunit E family protein</fullName>
    </submittedName>
</protein>
<gene>
    <name evidence="2" type="ORF">QI031_27800</name>
</gene>
<feature type="domain" description="Formylmethanofuran dehydrogenase subunit E" evidence="1">
    <location>
        <begin position="69"/>
        <end position="139"/>
    </location>
</feature>
<dbReference type="Gene3D" id="3.30.1330.130">
    <property type="match status" value="1"/>
</dbReference>